<dbReference type="AlphaFoldDB" id="A0A8B9QWG8"/>
<evidence type="ECO:0000256" key="1">
    <source>
        <dbReference type="SAM" id="MobiDB-lite"/>
    </source>
</evidence>
<organism evidence="2 3">
    <name type="scientific">Anas platyrhynchos</name>
    <name type="common">Mallard</name>
    <name type="synonym">Anas boschas</name>
    <dbReference type="NCBI Taxonomy" id="8839"/>
    <lineage>
        <taxon>Eukaryota</taxon>
        <taxon>Metazoa</taxon>
        <taxon>Chordata</taxon>
        <taxon>Craniata</taxon>
        <taxon>Vertebrata</taxon>
        <taxon>Euteleostomi</taxon>
        <taxon>Archelosauria</taxon>
        <taxon>Archosauria</taxon>
        <taxon>Dinosauria</taxon>
        <taxon>Saurischia</taxon>
        <taxon>Theropoda</taxon>
        <taxon>Coelurosauria</taxon>
        <taxon>Aves</taxon>
        <taxon>Neognathae</taxon>
        <taxon>Galloanserae</taxon>
        <taxon>Anseriformes</taxon>
        <taxon>Anatidae</taxon>
        <taxon>Anatinae</taxon>
        <taxon>Anas</taxon>
    </lineage>
</organism>
<dbReference type="Ensembl" id="ENSAPLT00020003772.1">
    <property type="protein sequence ID" value="ENSAPLP00020003509.1"/>
    <property type="gene ID" value="ENSAPLG00020002597.1"/>
</dbReference>
<reference evidence="2" key="3">
    <citation type="submission" date="2025-09" db="UniProtKB">
        <authorList>
            <consortium name="Ensembl"/>
        </authorList>
    </citation>
    <scope>IDENTIFICATION</scope>
</reference>
<evidence type="ECO:0000313" key="2">
    <source>
        <dbReference type="Ensembl" id="ENSAPLP00020003509.1"/>
    </source>
</evidence>
<reference evidence="2" key="2">
    <citation type="submission" date="2025-08" db="UniProtKB">
        <authorList>
            <consortium name="Ensembl"/>
        </authorList>
    </citation>
    <scope>IDENTIFICATION</scope>
</reference>
<proteinExistence type="predicted"/>
<name>A0A8B9QWG8_ANAPL</name>
<feature type="region of interest" description="Disordered" evidence="1">
    <location>
        <begin position="102"/>
        <end position="148"/>
    </location>
</feature>
<evidence type="ECO:0000313" key="3">
    <source>
        <dbReference type="Proteomes" id="UP000694400"/>
    </source>
</evidence>
<reference evidence="2" key="1">
    <citation type="submission" date="2019-08" db="EMBL/GenBank/DDBJ databases">
        <title>Three high-quality genomes provides insights into domestication of ducks.</title>
        <authorList>
            <person name="Hou Z.C."/>
            <person name="Zhu F."/>
            <person name="Yin Z.T."/>
            <person name="Zhang F."/>
        </authorList>
    </citation>
    <scope>NUCLEOTIDE SEQUENCE [LARGE SCALE GENOMIC DNA]</scope>
</reference>
<feature type="region of interest" description="Disordered" evidence="1">
    <location>
        <begin position="1"/>
        <end position="24"/>
    </location>
</feature>
<feature type="region of interest" description="Disordered" evidence="1">
    <location>
        <begin position="161"/>
        <end position="203"/>
    </location>
</feature>
<dbReference type="Proteomes" id="UP000694400">
    <property type="component" value="Chromosome Z"/>
</dbReference>
<protein>
    <submittedName>
        <fullName evidence="2">Uncharacterized protein</fullName>
    </submittedName>
</protein>
<sequence>SASHASERSASSSTPASSAASAGSPGTKAVLVKLRYQRSALRAKVCGCTVYLGRCSFPYSRSFSSTDAASCTCRWKCSRRRRRAALLLAVCEATTGGYSGPGGGGGTAGSCDSQRRPSRSSSRQPPGAAISQRKGAGRGPAQGCRDGKGAASAEALLGAPGGLRMRRGLPSGFPGRELQLPGGAAGGAAAGRQLGSAPPLTWAPPLTRARRLCL</sequence>
<accession>A0A8B9QWG8</accession>